<name>A0A6J6WN55_9ZZZZ</name>
<organism evidence="1">
    <name type="scientific">freshwater metagenome</name>
    <dbReference type="NCBI Taxonomy" id="449393"/>
    <lineage>
        <taxon>unclassified sequences</taxon>
        <taxon>metagenomes</taxon>
        <taxon>ecological metagenomes</taxon>
    </lineage>
</organism>
<gene>
    <name evidence="1" type="ORF">UFOPK2992_00006</name>
</gene>
<protein>
    <submittedName>
        <fullName evidence="1">Unannotated protein</fullName>
    </submittedName>
</protein>
<accession>A0A6J6WN55</accession>
<reference evidence="1" key="1">
    <citation type="submission" date="2020-05" db="EMBL/GenBank/DDBJ databases">
        <authorList>
            <person name="Chiriac C."/>
            <person name="Salcher M."/>
            <person name="Ghai R."/>
            <person name="Kavagutti S V."/>
        </authorList>
    </citation>
    <scope>NUCLEOTIDE SEQUENCE</scope>
</reference>
<evidence type="ECO:0000313" key="1">
    <source>
        <dbReference type="EMBL" id="CAB4784915.1"/>
    </source>
</evidence>
<sequence>MPRSIQDILDHADELAKRFEDFDPDNANEIPVEEYLLQRAVVTRARSEQQLIDSVLNARTAGLSWQRIGALLGTSAQAAQQRYGAVLEAS</sequence>
<proteinExistence type="predicted"/>
<dbReference type="AlphaFoldDB" id="A0A6J6WN55"/>
<dbReference type="EMBL" id="CAFAAI010000001">
    <property type="protein sequence ID" value="CAB4784915.1"/>
    <property type="molecule type" value="Genomic_DNA"/>
</dbReference>